<proteinExistence type="inferred from homology"/>
<keyword evidence="2" id="KW-0460">Magnesium</keyword>
<evidence type="ECO:0000313" key="4">
    <source>
        <dbReference type="Proteomes" id="UP000433309"/>
    </source>
</evidence>
<evidence type="ECO:0000256" key="2">
    <source>
        <dbReference type="RuleBase" id="RU361117"/>
    </source>
</evidence>
<dbReference type="RefSeq" id="WP_154374931.1">
    <property type="nucleotide sequence ID" value="NZ_WKJK01000003.1"/>
</dbReference>
<dbReference type="UniPathway" id="UPA00299"/>
<dbReference type="GO" id="GO:0004805">
    <property type="term" value="F:trehalose-phosphatase activity"/>
    <property type="evidence" value="ECO:0007669"/>
    <property type="project" value="UniProtKB-EC"/>
</dbReference>
<comment type="function">
    <text evidence="2">Removes the phosphate from trehalose 6-phosphate to produce free trehalose.</text>
</comment>
<dbReference type="Gene3D" id="3.30.70.1020">
    <property type="entry name" value="Trehalose-6-phosphate phosphatase related protein, domain 2"/>
    <property type="match status" value="1"/>
</dbReference>
<dbReference type="EC" id="3.1.3.12" evidence="2"/>
<keyword evidence="2" id="KW-0479">Metal-binding</keyword>
<dbReference type="CDD" id="cd01627">
    <property type="entry name" value="HAD_TPP"/>
    <property type="match status" value="1"/>
</dbReference>
<comment type="pathway">
    <text evidence="2">Glycan biosynthesis; trehalose biosynthesis.</text>
</comment>
<dbReference type="PANTHER" id="PTHR43768:SF3">
    <property type="entry name" value="TREHALOSE 6-PHOSPHATE PHOSPHATASE"/>
    <property type="match status" value="1"/>
</dbReference>
<keyword evidence="4" id="KW-1185">Reference proteome</keyword>
<dbReference type="GO" id="GO:0046872">
    <property type="term" value="F:metal ion binding"/>
    <property type="evidence" value="ECO:0007669"/>
    <property type="project" value="UniProtKB-KW"/>
</dbReference>
<comment type="cofactor">
    <cofactor evidence="2">
        <name>Mg(2+)</name>
        <dbReference type="ChEBI" id="CHEBI:18420"/>
    </cofactor>
</comment>
<dbReference type="PANTHER" id="PTHR43768">
    <property type="entry name" value="TREHALOSE 6-PHOSPHATE PHOSPHATASE"/>
    <property type="match status" value="1"/>
</dbReference>
<dbReference type="InterPro" id="IPR003337">
    <property type="entry name" value="Trehalose_PPase"/>
</dbReference>
<dbReference type="InterPro" id="IPR023214">
    <property type="entry name" value="HAD_sf"/>
</dbReference>
<dbReference type="Pfam" id="PF02358">
    <property type="entry name" value="Trehalose_PPase"/>
    <property type="match status" value="1"/>
</dbReference>
<sequence>MSVSDFTLPDDWRDCALFLDFDGTLVELAASPDTVLVPPGLARLLAAVAAQLDGRLAIVSGRPVAQIDAMLAPLTLAAAGVHGAERRDANGVWHYASAPSLEPALPHLRPLVEAHHGLLLEEKRGAVALHYRLAPALEPACLGAMRAAQAACPGTVLLHGKMVLELKPADVNKGTALAEFLQEPPFKGHRPVFIGDDTTDEAAIIYAQQLGGIGVKIGAGVSAAHHRVATPQALHALLAQAAILQGDYS</sequence>
<dbReference type="SUPFAM" id="SSF56784">
    <property type="entry name" value="HAD-like"/>
    <property type="match status" value="1"/>
</dbReference>
<dbReference type="Gene3D" id="3.40.50.1000">
    <property type="entry name" value="HAD superfamily/HAD-like"/>
    <property type="match status" value="1"/>
</dbReference>
<evidence type="ECO:0000256" key="1">
    <source>
        <dbReference type="ARBA" id="ARBA00022801"/>
    </source>
</evidence>
<organism evidence="3 4">
    <name type="scientific">Duganella guangzhouensis</name>
    <dbReference type="NCBI Taxonomy" id="2666084"/>
    <lineage>
        <taxon>Bacteria</taxon>
        <taxon>Pseudomonadati</taxon>
        <taxon>Pseudomonadota</taxon>
        <taxon>Betaproteobacteria</taxon>
        <taxon>Burkholderiales</taxon>
        <taxon>Oxalobacteraceae</taxon>
        <taxon>Telluria group</taxon>
        <taxon>Duganella</taxon>
    </lineage>
</organism>
<accession>A0A6I2L115</accession>
<dbReference type="NCBIfam" id="TIGR00685">
    <property type="entry name" value="T6PP"/>
    <property type="match status" value="1"/>
</dbReference>
<dbReference type="Proteomes" id="UP000433309">
    <property type="component" value="Unassembled WGS sequence"/>
</dbReference>
<dbReference type="InterPro" id="IPR044651">
    <property type="entry name" value="OTSB-like"/>
</dbReference>
<dbReference type="AlphaFoldDB" id="A0A6I2L115"/>
<reference evidence="3 4" key="1">
    <citation type="submission" date="2019-11" db="EMBL/GenBank/DDBJ databases">
        <title>Novel species isolated from a subtropical stream in China.</title>
        <authorList>
            <person name="Lu H."/>
        </authorList>
    </citation>
    <scope>NUCLEOTIDE SEQUENCE [LARGE SCALE GENOMIC DNA]</scope>
    <source>
        <strain evidence="3 4">FT80W</strain>
    </source>
</reference>
<comment type="catalytic activity">
    <reaction evidence="2">
        <text>alpha,alpha-trehalose 6-phosphate + H2O = alpha,alpha-trehalose + phosphate</text>
        <dbReference type="Rhea" id="RHEA:23420"/>
        <dbReference type="ChEBI" id="CHEBI:15377"/>
        <dbReference type="ChEBI" id="CHEBI:16551"/>
        <dbReference type="ChEBI" id="CHEBI:43474"/>
        <dbReference type="ChEBI" id="CHEBI:58429"/>
        <dbReference type="EC" id="3.1.3.12"/>
    </reaction>
</comment>
<name>A0A6I2L115_9BURK</name>
<dbReference type="GO" id="GO:0005992">
    <property type="term" value="P:trehalose biosynthetic process"/>
    <property type="evidence" value="ECO:0007669"/>
    <property type="project" value="UniProtKB-UniPathway"/>
</dbReference>
<evidence type="ECO:0000313" key="3">
    <source>
        <dbReference type="EMBL" id="MRW89969.1"/>
    </source>
</evidence>
<dbReference type="EMBL" id="WKJK01000003">
    <property type="protein sequence ID" value="MRW89969.1"/>
    <property type="molecule type" value="Genomic_DNA"/>
</dbReference>
<comment type="similarity">
    <text evidence="2">Belongs to the trehalose phosphatase family.</text>
</comment>
<protein>
    <recommendedName>
        <fullName evidence="2">Trehalose 6-phosphate phosphatase</fullName>
        <ecNumber evidence="2">3.1.3.12</ecNumber>
    </recommendedName>
</protein>
<gene>
    <name evidence="3" type="primary">otsB</name>
    <name evidence="3" type="ORF">GJ699_08240</name>
</gene>
<keyword evidence="1 2" id="KW-0378">Hydrolase</keyword>
<dbReference type="InterPro" id="IPR036412">
    <property type="entry name" value="HAD-like_sf"/>
</dbReference>
<comment type="caution">
    <text evidence="3">The sequence shown here is derived from an EMBL/GenBank/DDBJ whole genome shotgun (WGS) entry which is preliminary data.</text>
</comment>